<name>A0ABT2MYG8_9CYAN</name>
<gene>
    <name evidence="2" type="ORF">NG799_26145</name>
</gene>
<feature type="domain" description="SGNH hydrolase-type esterase" evidence="1">
    <location>
        <begin position="8"/>
        <end position="181"/>
    </location>
</feature>
<dbReference type="InterPro" id="IPR036514">
    <property type="entry name" value="SGNH_hydro_sf"/>
</dbReference>
<keyword evidence="3" id="KW-1185">Reference proteome</keyword>
<sequence>MTESRICFVGDSFINGTGDPEYLGWTGRIVAAACQAGEEITYYNLGVRRDTSADILKRWLPEVSHRLPPDCNGKVLFSFGANDITLEKGKMRIDFPDSLNHAWQILEQAKLLFPVLMVSSPPLGNGEDNLRLAALSNQFEQICLNLSIPYLDVLTPLQQSPIWLNEVAANDGAHPQSAGYAELAELVKNWLGWTSWINAKKA</sequence>
<organism evidence="2 3">
    <name type="scientific">Laspinema palackyanum D2a</name>
    <dbReference type="NCBI Taxonomy" id="2953684"/>
    <lineage>
        <taxon>Bacteria</taxon>
        <taxon>Bacillati</taxon>
        <taxon>Cyanobacteriota</taxon>
        <taxon>Cyanophyceae</taxon>
        <taxon>Oscillatoriophycideae</taxon>
        <taxon>Oscillatoriales</taxon>
        <taxon>Laspinemataceae</taxon>
        <taxon>Laspinema</taxon>
        <taxon>Laspinema palackyanum</taxon>
    </lineage>
</organism>
<dbReference type="InterPro" id="IPR013830">
    <property type="entry name" value="SGNH_hydro"/>
</dbReference>
<dbReference type="EMBL" id="JAMXFF010000060">
    <property type="protein sequence ID" value="MCT7969800.1"/>
    <property type="molecule type" value="Genomic_DNA"/>
</dbReference>
<dbReference type="RefSeq" id="WP_368009246.1">
    <property type="nucleotide sequence ID" value="NZ_JAMXFF010000060.1"/>
</dbReference>
<dbReference type="Proteomes" id="UP001525890">
    <property type="component" value="Unassembled WGS sequence"/>
</dbReference>
<evidence type="ECO:0000313" key="2">
    <source>
        <dbReference type="EMBL" id="MCT7969800.1"/>
    </source>
</evidence>
<protein>
    <submittedName>
        <fullName evidence="2">GDSL-type esterase/lipase family protein</fullName>
    </submittedName>
</protein>
<evidence type="ECO:0000313" key="3">
    <source>
        <dbReference type="Proteomes" id="UP001525890"/>
    </source>
</evidence>
<dbReference type="PANTHER" id="PTHR30383:SF5">
    <property type="entry name" value="SGNH HYDROLASE-TYPE ESTERASE DOMAIN-CONTAINING PROTEIN"/>
    <property type="match status" value="1"/>
</dbReference>
<dbReference type="PANTHER" id="PTHR30383">
    <property type="entry name" value="THIOESTERASE 1/PROTEASE 1/LYSOPHOSPHOLIPASE L1"/>
    <property type="match status" value="1"/>
</dbReference>
<reference evidence="2 3" key="1">
    <citation type="journal article" date="2022" name="Front. Microbiol.">
        <title>High genomic differentiation and limited gene flow indicate recent cryptic speciation within the genus Laspinema (cyanobacteria).</title>
        <authorList>
            <person name="Stanojkovic A."/>
            <person name="Skoupy S."/>
            <person name="Skaloud P."/>
            <person name="Dvorak P."/>
        </authorList>
    </citation>
    <scope>NUCLEOTIDE SEQUENCE [LARGE SCALE GENOMIC DNA]</scope>
    <source>
        <strain evidence="2 3">D2a</strain>
    </source>
</reference>
<accession>A0ABT2MYG8</accession>
<dbReference type="InterPro" id="IPR051532">
    <property type="entry name" value="Ester_Hydrolysis_Enzymes"/>
</dbReference>
<dbReference type="Gene3D" id="3.40.50.1110">
    <property type="entry name" value="SGNH hydrolase"/>
    <property type="match status" value="1"/>
</dbReference>
<comment type="caution">
    <text evidence="2">The sequence shown here is derived from an EMBL/GenBank/DDBJ whole genome shotgun (WGS) entry which is preliminary data.</text>
</comment>
<proteinExistence type="predicted"/>
<dbReference type="Pfam" id="PF13472">
    <property type="entry name" value="Lipase_GDSL_2"/>
    <property type="match status" value="1"/>
</dbReference>
<dbReference type="SUPFAM" id="SSF52266">
    <property type="entry name" value="SGNH hydrolase"/>
    <property type="match status" value="1"/>
</dbReference>
<evidence type="ECO:0000259" key="1">
    <source>
        <dbReference type="Pfam" id="PF13472"/>
    </source>
</evidence>